<dbReference type="Pfam" id="PF13340">
    <property type="entry name" value="DUF4096"/>
    <property type="match status" value="1"/>
</dbReference>
<dbReference type="InterPro" id="IPR025161">
    <property type="entry name" value="IS402-like_dom"/>
</dbReference>
<organism evidence="1 2">
    <name type="scientific">Capsulimonas corticalis</name>
    <dbReference type="NCBI Taxonomy" id="2219043"/>
    <lineage>
        <taxon>Bacteria</taxon>
        <taxon>Bacillati</taxon>
        <taxon>Armatimonadota</taxon>
        <taxon>Armatimonadia</taxon>
        <taxon>Capsulimonadales</taxon>
        <taxon>Capsulimonadaceae</taxon>
        <taxon>Capsulimonas</taxon>
    </lineage>
</organism>
<proteinExistence type="predicted"/>
<gene>
    <name evidence="1" type="ORF">CCAX7_36360</name>
</gene>
<evidence type="ECO:0000313" key="1">
    <source>
        <dbReference type="EMBL" id="BDI31585.1"/>
    </source>
</evidence>
<sequence>MTKELVSDELGELVAPFIPASKPKKISGRPRVADRKALDGILFILRTGIPWEYLPQEMSGIRTSASASNGM</sequence>
<name>A0A402D6W3_9BACT</name>
<dbReference type="AlphaFoldDB" id="A0A402D6W3"/>
<accession>A0A402D6W3</accession>
<evidence type="ECO:0000313" key="2">
    <source>
        <dbReference type="Proteomes" id="UP000287394"/>
    </source>
</evidence>
<dbReference type="EMBL" id="AP025739">
    <property type="protein sequence ID" value="BDI31585.1"/>
    <property type="molecule type" value="Genomic_DNA"/>
</dbReference>
<dbReference type="OrthoDB" id="4546548at2"/>
<keyword evidence="2" id="KW-1185">Reference proteome</keyword>
<reference evidence="1 2" key="1">
    <citation type="journal article" date="2019" name="Int. J. Syst. Evol. Microbiol.">
        <title>Capsulimonas corticalis gen. nov., sp. nov., an aerobic capsulated bacterium, of a novel bacterial order, Capsulimonadales ord. nov., of the class Armatimonadia of the phylum Armatimonadetes.</title>
        <authorList>
            <person name="Li J."/>
            <person name="Kudo C."/>
            <person name="Tonouchi A."/>
        </authorList>
    </citation>
    <scope>NUCLEOTIDE SEQUENCE [LARGE SCALE GENOMIC DNA]</scope>
    <source>
        <strain evidence="1 2">AX-7</strain>
    </source>
</reference>
<protein>
    <submittedName>
        <fullName evidence="1">Uncharacterized protein</fullName>
    </submittedName>
</protein>
<dbReference type="KEGG" id="ccot:CCAX7_36360"/>
<dbReference type="RefSeq" id="WP_119325190.1">
    <property type="nucleotide sequence ID" value="NZ_AP025739.1"/>
</dbReference>
<dbReference type="Proteomes" id="UP000287394">
    <property type="component" value="Chromosome"/>
</dbReference>